<dbReference type="Gene3D" id="3.10.450.50">
    <property type="match status" value="1"/>
</dbReference>
<reference evidence="2 3" key="1">
    <citation type="submission" date="2019-02" db="EMBL/GenBank/DDBJ databases">
        <title>Sequencing the genomes of 1000 actinobacteria strains.</title>
        <authorList>
            <person name="Klenk H.-P."/>
        </authorList>
    </citation>
    <scope>NUCLEOTIDE SEQUENCE [LARGE SCALE GENOMIC DNA]</scope>
    <source>
        <strain evidence="2 3">DSM 45162</strain>
    </source>
</reference>
<dbReference type="InterPro" id="IPR032710">
    <property type="entry name" value="NTF2-like_dom_sf"/>
</dbReference>
<dbReference type="AlphaFoldDB" id="A0A4Q7ZKC6"/>
<accession>A0A4Q7ZKC6</accession>
<dbReference type="RefSeq" id="WP_207229845.1">
    <property type="nucleotide sequence ID" value="NZ_SHKY01000001.1"/>
</dbReference>
<gene>
    <name evidence="2" type="ORF">EV385_3209</name>
</gene>
<proteinExistence type="predicted"/>
<evidence type="ECO:0000313" key="3">
    <source>
        <dbReference type="Proteomes" id="UP000292564"/>
    </source>
</evidence>
<dbReference type="SUPFAM" id="SSF54427">
    <property type="entry name" value="NTF2-like"/>
    <property type="match status" value="1"/>
</dbReference>
<dbReference type="Pfam" id="PF12680">
    <property type="entry name" value="SnoaL_2"/>
    <property type="match status" value="1"/>
</dbReference>
<evidence type="ECO:0000259" key="1">
    <source>
        <dbReference type="Pfam" id="PF12680"/>
    </source>
</evidence>
<name>A0A4Q7ZKC6_9ACTN</name>
<comment type="caution">
    <text evidence="2">The sequence shown here is derived from an EMBL/GenBank/DDBJ whole genome shotgun (WGS) entry which is preliminary data.</text>
</comment>
<dbReference type="EMBL" id="SHKY01000001">
    <property type="protein sequence ID" value="RZU51382.1"/>
    <property type="molecule type" value="Genomic_DNA"/>
</dbReference>
<dbReference type="InterPro" id="IPR037401">
    <property type="entry name" value="SnoaL-like"/>
</dbReference>
<dbReference type="Proteomes" id="UP000292564">
    <property type="component" value="Unassembled WGS sequence"/>
</dbReference>
<sequence>MSPTTELVEAAYQALATGDRKQIEQYWAEDMRWLVPGNHQLAGWWEGLDGFFDFMSQVGKLSGGSFVMTRSAILLADGWSADISHNVGTRTAARDGSTSPYDRLEIDVVHVLRWRDGKVIEGRGAIYGDGTTQFNQFWSQLAADATRVAA</sequence>
<evidence type="ECO:0000313" key="2">
    <source>
        <dbReference type="EMBL" id="RZU51382.1"/>
    </source>
</evidence>
<keyword evidence="3" id="KW-1185">Reference proteome</keyword>
<protein>
    <recommendedName>
        <fullName evidence="1">SnoaL-like domain-containing protein</fullName>
    </recommendedName>
</protein>
<feature type="domain" description="SnoaL-like" evidence="1">
    <location>
        <begin position="8"/>
        <end position="121"/>
    </location>
</feature>
<organism evidence="2 3">
    <name type="scientific">Krasilnikovia cinnamomea</name>
    <dbReference type="NCBI Taxonomy" id="349313"/>
    <lineage>
        <taxon>Bacteria</taxon>
        <taxon>Bacillati</taxon>
        <taxon>Actinomycetota</taxon>
        <taxon>Actinomycetes</taxon>
        <taxon>Micromonosporales</taxon>
        <taxon>Micromonosporaceae</taxon>
        <taxon>Krasilnikovia</taxon>
    </lineage>
</organism>